<dbReference type="RefSeq" id="WP_146882628.1">
    <property type="nucleotide sequence ID" value="NZ_BJXB01000003.1"/>
</dbReference>
<proteinExistence type="predicted"/>
<keyword evidence="2" id="KW-0378">Hydrolase</keyword>
<dbReference type="GO" id="GO:0046872">
    <property type="term" value="F:metal ion binding"/>
    <property type="evidence" value="ECO:0007669"/>
    <property type="project" value="UniProtKB-KW"/>
</dbReference>
<evidence type="ECO:0000313" key="2">
    <source>
        <dbReference type="EMBL" id="GEM45214.1"/>
    </source>
</evidence>
<reference evidence="2 3" key="1">
    <citation type="submission" date="2019-07" db="EMBL/GenBank/DDBJ databases">
        <title>Whole genome shotgun sequence of Deinococcus cellulosilyticus NBRC 106333.</title>
        <authorList>
            <person name="Hosoyama A."/>
            <person name="Uohara A."/>
            <person name="Ohji S."/>
            <person name="Ichikawa N."/>
        </authorList>
    </citation>
    <scope>NUCLEOTIDE SEQUENCE [LARGE SCALE GENOMIC DNA]</scope>
    <source>
        <strain evidence="2 3">NBRC 106333</strain>
    </source>
</reference>
<keyword evidence="1" id="KW-0479">Metal-binding</keyword>
<accession>A0A511MXA3</accession>
<comment type="cofactor">
    <cofactor evidence="1">
        <name>Mg(2+)</name>
        <dbReference type="ChEBI" id="CHEBI:18420"/>
    </cofactor>
    <text evidence="1">Binds 2 magnesium ions per subunit.</text>
</comment>
<evidence type="ECO:0000313" key="3">
    <source>
        <dbReference type="Proteomes" id="UP000321306"/>
    </source>
</evidence>
<feature type="binding site" evidence="1">
    <location>
        <position position="49"/>
    </location>
    <ligand>
        <name>Mg(2+)</name>
        <dbReference type="ChEBI" id="CHEBI:18420"/>
        <label>1</label>
    </ligand>
</feature>
<dbReference type="SUPFAM" id="SSF101478">
    <property type="entry name" value="ADP-ribosylglycohydrolase"/>
    <property type="match status" value="1"/>
</dbReference>
<feature type="binding site" evidence="1">
    <location>
        <position position="263"/>
    </location>
    <ligand>
        <name>Mg(2+)</name>
        <dbReference type="ChEBI" id="CHEBI:18420"/>
        <label>1</label>
    </ligand>
</feature>
<comment type="caution">
    <text evidence="2">The sequence shown here is derived from an EMBL/GenBank/DDBJ whole genome shotgun (WGS) entry which is preliminary data.</text>
</comment>
<dbReference type="GO" id="GO:0016787">
    <property type="term" value="F:hydrolase activity"/>
    <property type="evidence" value="ECO:0007669"/>
    <property type="project" value="UniProtKB-KW"/>
</dbReference>
<protein>
    <submittedName>
        <fullName evidence="2">Dinitrogenase reductase activating glycohydrolase (DraG)</fullName>
    </submittedName>
</protein>
<dbReference type="AlphaFoldDB" id="A0A511MXA3"/>
<name>A0A511MXA3_DEIC1</name>
<dbReference type="PANTHER" id="PTHR16222">
    <property type="entry name" value="ADP-RIBOSYLGLYCOHYDROLASE"/>
    <property type="match status" value="1"/>
</dbReference>
<feature type="binding site" evidence="1">
    <location>
        <position position="262"/>
    </location>
    <ligand>
        <name>Mg(2+)</name>
        <dbReference type="ChEBI" id="CHEBI:18420"/>
        <label>1</label>
    </ligand>
</feature>
<dbReference type="EMBL" id="BJXB01000003">
    <property type="protein sequence ID" value="GEM45214.1"/>
    <property type="molecule type" value="Genomic_DNA"/>
</dbReference>
<evidence type="ECO:0000256" key="1">
    <source>
        <dbReference type="PIRSR" id="PIRSR605502-1"/>
    </source>
</evidence>
<dbReference type="InterPro" id="IPR036705">
    <property type="entry name" value="Ribosyl_crysJ1_sf"/>
</dbReference>
<keyword evidence="1" id="KW-0460">Magnesium</keyword>
<dbReference type="PANTHER" id="PTHR16222:SF12">
    <property type="entry name" value="ADP-RIBOSYLGLYCOHYDROLASE-RELATED"/>
    <property type="match status" value="1"/>
</dbReference>
<dbReference type="InterPro" id="IPR005502">
    <property type="entry name" value="Ribosyl_crysJ1"/>
</dbReference>
<feature type="binding site" evidence="1">
    <location>
        <position position="260"/>
    </location>
    <ligand>
        <name>Mg(2+)</name>
        <dbReference type="ChEBI" id="CHEBI:18420"/>
        <label>1</label>
    </ligand>
</feature>
<gene>
    <name evidence="2" type="ORF">DC3_08490</name>
</gene>
<dbReference type="Pfam" id="PF03747">
    <property type="entry name" value="ADP_ribosyl_GH"/>
    <property type="match status" value="1"/>
</dbReference>
<dbReference type="InterPro" id="IPR050792">
    <property type="entry name" value="ADP-ribosylglycohydrolase"/>
</dbReference>
<sequence>MQERIHGMLLGMAVGDALGLPYEHLPRQHAARLGHPDRMRLWLGHGMVSDDTEHALLTLEALLRSGGDVDLFQKHLARNLIQWGHLLPISAGKATLVAVSRLFVGIPPERSGVMSAGNGPLMRSLPLGLMITEPEKLRQMVRVCTRITHLDPRAERGTLVLALAARFILEHRVLQITPFLEELFNWIPEEEDPELWDLLGLLDSSLENQQSTRDFALELGLESGVSAYVYHTLPVVLHAWFSSPSNFEEAVTRVIELGGDTDTMAALVGGLVGIRVSNDGIPLEWAAQLWEPARGLAYLEKVAYSLAVNRVQDHPRASVLLSGTRQVVFHASVMGHVLRRLWWQLALKTSSSA</sequence>
<organism evidence="2 3">
    <name type="scientific">Deinococcus cellulosilyticus (strain DSM 18568 / NBRC 106333 / KACC 11606 / 5516J-15)</name>
    <dbReference type="NCBI Taxonomy" id="1223518"/>
    <lineage>
        <taxon>Bacteria</taxon>
        <taxon>Thermotogati</taxon>
        <taxon>Deinococcota</taxon>
        <taxon>Deinococci</taxon>
        <taxon>Deinococcales</taxon>
        <taxon>Deinococcaceae</taxon>
        <taxon>Deinococcus</taxon>
    </lineage>
</organism>
<dbReference type="Proteomes" id="UP000321306">
    <property type="component" value="Unassembled WGS sequence"/>
</dbReference>
<feature type="binding site" evidence="1">
    <location>
        <position position="51"/>
    </location>
    <ligand>
        <name>Mg(2+)</name>
        <dbReference type="ChEBI" id="CHEBI:18420"/>
        <label>1</label>
    </ligand>
</feature>
<feature type="binding site" evidence="1">
    <location>
        <position position="50"/>
    </location>
    <ligand>
        <name>Mg(2+)</name>
        <dbReference type="ChEBI" id="CHEBI:18420"/>
        <label>1</label>
    </ligand>
</feature>
<keyword evidence="3" id="KW-1185">Reference proteome</keyword>
<dbReference type="OrthoDB" id="9798107at2"/>
<dbReference type="Gene3D" id="1.10.4080.10">
    <property type="entry name" value="ADP-ribosylation/Crystallin J1"/>
    <property type="match status" value="1"/>
</dbReference>